<gene>
    <name evidence="6" type="ORF">GCM10022277_17550</name>
</gene>
<dbReference type="PANTHER" id="PTHR30118">
    <property type="entry name" value="HTH-TYPE TRANSCRIPTIONAL REGULATOR LEUO-RELATED"/>
    <property type="match status" value="1"/>
</dbReference>
<protein>
    <submittedName>
        <fullName evidence="6">LysR family transcriptional regulator</fullName>
    </submittedName>
</protein>
<dbReference type="PROSITE" id="PS50931">
    <property type="entry name" value="HTH_LYSR"/>
    <property type="match status" value="1"/>
</dbReference>
<proteinExistence type="inferred from homology"/>
<dbReference type="InterPro" id="IPR036390">
    <property type="entry name" value="WH_DNA-bd_sf"/>
</dbReference>
<keyword evidence="2" id="KW-0805">Transcription regulation</keyword>
<evidence type="ECO:0000259" key="5">
    <source>
        <dbReference type="PROSITE" id="PS50931"/>
    </source>
</evidence>
<dbReference type="Pfam" id="PF03466">
    <property type="entry name" value="LysR_substrate"/>
    <property type="match status" value="1"/>
</dbReference>
<dbReference type="SUPFAM" id="SSF46785">
    <property type="entry name" value="Winged helix' DNA-binding domain"/>
    <property type="match status" value="1"/>
</dbReference>
<dbReference type="InterPro" id="IPR037402">
    <property type="entry name" value="YidZ_PBP2"/>
</dbReference>
<accession>A0ABP7MFF3</accession>
<dbReference type="PRINTS" id="PR00039">
    <property type="entry name" value="HTHLYSR"/>
</dbReference>
<keyword evidence="3" id="KW-0238">DNA-binding</keyword>
<evidence type="ECO:0000256" key="1">
    <source>
        <dbReference type="ARBA" id="ARBA00009437"/>
    </source>
</evidence>
<dbReference type="RefSeq" id="WP_344797585.1">
    <property type="nucleotide sequence ID" value="NZ_BAABBN010000004.1"/>
</dbReference>
<dbReference type="InterPro" id="IPR005119">
    <property type="entry name" value="LysR_subst-bd"/>
</dbReference>
<sequence>MHSLRKIDLNTLVTLKVLLDEKHVTHAAEQLNLTQSAVSRTLAKLRDQFDDPLLVKSGKHLARTAKAERLYEPLTQILNQIESLIEPEAFNPETATGTIRIATTDYGTHTLLPRLTPVLTQTAPGIRLIAVDWRSNLLTELEENNVDLIIGGAKQPPPDIFQKILASDDFVCVIRKDHPKKEHFSFGDYLSLKHVVISPSGEGKSTVDILLAKQGYERQVAVKVPHFFAALEIIANTDFVILLPRHFVRRYVDSARFTTVEAPFDIPGFEISMFWHARMHQDPLHKWFRGFVNTEIYEKRSRRASSDRDLLP</sequence>
<evidence type="ECO:0000313" key="6">
    <source>
        <dbReference type="EMBL" id="GAA3922057.1"/>
    </source>
</evidence>
<dbReference type="Pfam" id="PF00126">
    <property type="entry name" value="HTH_1"/>
    <property type="match status" value="1"/>
</dbReference>
<dbReference type="Gene3D" id="1.10.10.10">
    <property type="entry name" value="Winged helix-like DNA-binding domain superfamily/Winged helix DNA-binding domain"/>
    <property type="match status" value="1"/>
</dbReference>
<dbReference type="CDD" id="cd08417">
    <property type="entry name" value="PBP2_Nitroaromatics_like"/>
    <property type="match status" value="1"/>
</dbReference>
<feature type="domain" description="HTH lysR-type" evidence="5">
    <location>
        <begin position="7"/>
        <end position="64"/>
    </location>
</feature>
<keyword evidence="4" id="KW-0804">Transcription</keyword>
<dbReference type="InterPro" id="IPR036388">
    <property type="entry name" value="WH-like_DNA-bd_sf"/>
</dbReference>
<keyword evidence="7" id="KW-1185">Reference proteome</keyword>
<dbReference type="EMBL" id="BAABBN010000004">
    <property type="protein sequence ID" value="GAA3922057.1"/>
    <property type="molecule type" value="Genomic_DNA"/>
</dbReference>
<dbReference type="Proteomes" id="UP001501565">
    <property type="component" value="Unassembled WGS sequence"/>
</dbReference>
<comment type="caution">
    <text evidence="6">The sequence shown here is derived from an EMBL/GenBank/DDBJ whole genome shotgun (WGS) entry which is preliminary data.</text>
</comment>
<evidence type="ECO:0000256" key="2">
    <source>
        <dbReference type="ARBA" id="ARBA00023015"/>
    </source>
</evidence>
<evidence type="ECO:0000256" key="4">
    <source>
        <dbReference type="ARBA" id="ARBA00023163"/>
    </source>
</evidence>
<reference evidence="7" key="1">
    <citation type="journal article" date="2019" name="Int. J. Syst. Evol. Microbiol.">
        <title>The Global Catalogue of Microorganisms (GCM) 10K type strain sequencing project: providing services to taxonomists for standard genome sequencing and annotation.</title>
        <authorList>
            <consortium name="The Broad Institute Genomics Platform"/>
            <consortium name="The Broad Institute Genome Sequencing Center for Infectious Disease"/>
            <person name="Wu L."/>
            <person name="Ma J."/>
        </authorList>
    </citation>
    <scope>NUCLEOTIDE SEQUENCE [LARGE SCALE GENOMIC DNA]</scope>
    <source>
        <strain evidence="7">JCM 17551</strain>
    </source>
</reference>
<dbReference type="PANTHER" id="PTHR30118:SF15">
    <property type="entry name" value="TRANSCRIPTIONAL REGULATORY PROTEIN"/>
    <property type="match status" value="1"/>
</dbReference>
<dbReference type="Gene3D" id="3.40.190.10">
    <property type="entry name" value="Periplasmic binding protein-like II"/>
    <property type="match status" value="2"/>
</dbReference>
<dbReference type="InterPro" id="IPR050389">
    <property type="entry name" value="LysR-type_TF"/>
</dbReference>
<comment type="similarity">
    <text evidence="1">Belongs to the LysR transcriptional regulatory family.</text>
</comment>
<dbReference type="SUPFAM" id="SSF53850">
    <property type="entry name" value="Periplasmic binding protein-like II"/>
    <property type="match status" value="1"/>
</dbReference>
<evidence type="ECO:0000256" key="3">
    <source>
        <dbReference type="ARBA" id="ARBA00023125"/>
    </source>
</evidence>
<evidence type="ECO:0000313" key="7">
    <source>
        <dbReference type="Proteomes" id="UP001501565"/>
    </source>
</evidence>
<organism evidence="6 7">
    <name type="scientific">Litoribacillus peritrichatus</name>
    <dbReference type="NCBI Taxonomy" id="718191"/>
    <lineage>
        <taxon>Bacteria</taxon>
        <taxon>Pseudomonadati</taxon>
        <taxon>Pseudomonadota</taxon>
        <taxon>Gammaproteobacteria</taxon>
        <taxon>Oceanospirillales</taxon>
        <taxon>Oceanospirillaceae</taxon>
        <taxon>Litoribacillus</taxon>
    </lineage>
</organism>
<name>A0ABP7MFF3_9GAMM</name>
<dbReference type="InterPro" id="IPR000847">
    <property type="entry name" value="LysR_HTH_N"/>
</dbReference>